<evidence type="ECO:0000313" key="2">
    <source>
        <dbReference type="Proteomes" id="UP000324170"/>
    </source>
</evidence>
<dbReference type="EMBL" id="VNHN01000075">
    <property type="protein sequence ID" value="TYO99125.1"/>
    <property type="molecule type" value="Genomic_DNA"/>
</dbReference>
<reference evidence="1 2" key="1">
    <citation type="submission" date="2019-07" db="EMBL/GenBank/DDBJ databases">
        <title>Genomic Encyclopedia of Type Strains, Phase I: the one thousand microbial genomes (KMG-I) project.</title>
        <authorList>
            <person name="Kyrpides N."/>
        </authorList>
    </citation>
    <scope>NUCLEOTIDE SEQUENCE [LARGE SCALE GENOMIC DNA]</scope>
    <source>
        <strain evidence="1 2">DSM 17909</strain>
    </source>
</reference>
<protein>
    <submittedName>
        <fullName evidence="1">Uncharacterized protein</fullName>
    </submittedName>
</protein>
<keyword evidence="2" id="KW-1185">Reference proteome</keyword>
<organism evidence="1 2">
    <name type="scientific">Xenorhabdus doucetiae</name>
    <dbReference type="NCBI Taxonomy" id="351671"/>
    <lineage>
        <taxon>Bacteria</taxon>
        <taxon>Pseudomonadati</taxon>
        <taxon>Pseudomonadota</taxon>
        <taxon>Gammaproteobacteria</taxon>
        <taxon>Enterobacterales</taxon>
        <taxon>Morganellaceae</taxon>
        <taxon>Xenorhabdus</taxon>
    </lineage>
</organism>
<gene>
    <name evidence="1" type="ORF">LY16_03226</name>
</gene>
<dbReference type="Proteomes" id="UP000324170">
    <property type="component" value="Unassembled WGS sequence"/>
</dbReference>
<sequence>MANNRDGYPYAENKEFDISINYLVIYWGKKEKGSTANTTRNFPIFRGKVNQWFYCWLVQELDSIPLDCNSLRIIRFIHADIDSSPSIFIASLIACSSCGSTLKAICLLPLGKLVFDICNTQRVCCLCLTVYNTFMSTVKQRSPEVLLTLSGHLTKPLVEVTIMAVQQHTQTRLKFICLIASSNQRLVDIHPVHLISVQEVRHV</sequence>
<comment type="caution">
    <text evidence="1">The sequence shown here is derived from an EMBL/GenBank/DDBJ whole genome shotgun (WGS) entry which is preliminary data.</text>
</comment>
<evidence type="ECO:0000313" key="1">
    <source>
        <dbReference type="EMBL" id="TYO99125.1"/>
    </source>
</evidence>
<proteinExistence type="predicted"/>
<name>A0ABY3NMX6_9GAMM</name>
<accession>A0ABY3NMX6</accession>